<dbReference type="RefSeq" id="WP_324668256.1">
    <property type="nucleotide sequence ID" value="NZ_CP141614.1"/>
</dbReference>
<evidence type="ECO:0000256" key="1">
    <source>
        <dbReference type="SAM" id="MobiDB-lite"/>
    </source>
</evidence>
<dbReference type="SUPFAM" id="SSF50341">
    <property type="entry name" value="CheW-like"/>
    <property type="match status" value="1"/>
</dbReference>
<feature type="compositionally biased region" description="Low complexity" evidence="1">
    <location>
        <begin position="188"/>
        <end position="199"/>
    </location>
</feature>
<organism evidence="3 4">
    <name type="scientific">Geochorda subterranea</name>
    <dbReference type="NCBI Taxonomy" id="3109564"/>
    <lineage>
        <taxon>Bacteria</taxon>
        <taxon>Bacillati</taxon>
        <taxon>Bacillota</taxon>
        <taxon>Limnochordia</taxon>
        <taxon>Limnochordales</taxon>
        <taxon>Geochordaceae</taxon>
        <taxon>Geochorda</taxon>
    </lineage>
</organism>
<accession>A0ABZ1BN48</accession>
<dbReference type="InterPro" id="IPR002545">
    <property type="entry name" value="CheW-lke_dom"/>
</dbReference>
<sequence length="213" mass="22800">MTEAARASSPGRPGAAAKVAERERQLVIFQLAREVYGLDINWVREIITLQDVTRVPGAPAFVEGVINLRGHVIPVVDLRKRFGLEAPVDPRRTRIVVVDVPPHTIGLVVDAVTEVLRIRESVVEPAGNVLAGIDVAFIQGVAKLERRLIILLDLQRLLHAAEIKALEQVETSMEVGELGGAGEASGDETGQAETSAAEAAEGDGADPESARDR</sequence>
<dbReference type="PROSITE" id="PS50851">
    <property type="entry name" value="CHEW"/>
    <property type="match status" value="1"/>
</dbReference>
<feature type="domain" description="CheW-like" evidence="2">
    <location>
        <begin position="23"/>
        <end position="163"/>
    </location>
</feature>
<keyword evidence="4" id="KW-1185">Reference proteome</keyword>
<dbReference type="Gene3D" id="2.30.30.40">
    <property type="entry name" value="SH3 Domains"/>
    <property type="match status" value="1"/>
</dbReference>
<evidence type="ECO:0000313" key="4">
    <source>
        <dbReference type="Proteomes" id="UP001333102"/>
    </source>
</evidence>
<evidence type="ECO:0000313" key="3">
    <source>
        <dbReference type="EMBL" id="WRP13983.1"/>
    </source>
</evidence>
<dbReference type="PANTHER" id="PTHR22617:SF23">
    <property type="entry name" value="CHEMOTAXIS PROTEIN CHEW"/>
    <property type="match status" value="1"/>
</dbReference>
<dbReference type="InterPro" id="IPR036061">
    <property type="entry name" value="CheW-like_dom_sf"/>
</dbReference>
<dbReference type="EMBL" id="CP141614">
    <property type="protein sequence ID" value="WRP13983.1"/>
    <property type="molecule type" value="Genomic_DNA"/>
</dbReference>
<evidence type="ECO:0000259" key="2">
    <source>
        <dbReference type="PROSITE" id="PS50851"/>
    </source>
</evidence>
<proteinExistence type="predicted"/>
<dbReference type="PANTHER" id="PTHR22617">
    <property type="entry name" value="CHEMOTAXIS SENSOR HISTIDINE KINASE-RELATED"/>
    <property type="match status" value="1"/>
</dbReference>
<dbReference type="CDD" id="cd00732">
    <property type="entry name" value="CheW"/>
    <property type="match status" value="1"/>
</dbReference>
<gene>
    <name evidence="3" type="ORF">VLY81_11185</name>
</gene>
<dbReference type="SMART" id="SM00260">
    <property type="entry name" value="CheW"/>
    <property type="match status" value="1"/>
</dbReference>
<dbReference type="InterPro" id="IPR039315">
    <property type="entry name" value="CheW"/>
</dbReference>
<protein>
    <submittedName>
        <fullName evidence="3">Chemotaxis protein CheW</fullName>
    </submittedName>
</protein>
<dbReference type="Gene3D" id="2.40.50.180">
    <property type="entry name" value="CheA-289, Domain 4"/>
    <property type="match status" value="1"/>
</dbReference>
<feature type="region of interest" description="Disordered" evidence="1">
    <location>
        <begin position="176"/>
        <end position="213"/>
    </location>
</feature>
<reference evidence="4" key="1">
    <citation type="submission" date="2023-12" db="EMBL/GenBank/DDBJ databases">
        <title>Novel isolates from deep terrestrial aquifers shed light on the physiology and ecology of the class Limnochordia.</title>
        <authorList>
            <person name="Karnachuk O.V."/>
            <person name="Lukina A.P."/>
            <person name="Avakyan M.R."/>
            <person name="Kadnikov V."/>
            <person name="Begmatov S."/>
            <person name="Beletsky A.V."/>
            <person name="Mardanov A.V."/>
            <person name="Ravin N.V."/>
        </authorList>
    </citation>
    <scope>NUCLEOTIDE SEQUENCE [LARGE SCALE GENOMIC DNA]</scope>
    <source>
        <strain evidence="4">LN</strain>
    </source>
</reference>
<name>A0ABZ1BN48_9FIRM</name>
<dbReference type="Pfam" id="PF01584">
    <property type="entry name" value="CheW"/>
    <property type="match status" value="1"/>
</dbReference>
<dbReference type="Proteomes" id="UP001333102">
    <property type="component" value="Chromosome"/>
</dbReference>